<evidence type="ECO:0000256" key="3">
    <source>
        <dbReference type="ARBA" id="ARBA00022723"/>
    </source>
</evidence>
<evidence type="ECO:0000313" key="7">
    <source>
        <dbReference type="EMBL" id="AMR76290.1"/>
    </source>
</evidence>
<proteinExistence type="inferred from homology"/>
<organism evidence="7 8">
    <name type="scientific">Cupriavidus nantongensis</name>
    <dbReference type="NCBI Taxonomy" id="1796606"/>
    <lineage>
        <taxon>Bacteria</taxon>
        <taxon>Pseudomonadati</taxon>
        <taxon>Pseudomonadota</taxon>
        <taxon>Betaproteobacteria</taxon>
        <taxon>Burkholderiales</taxon>
        <taxon>Burkholderiaceae</taxon>
        <taxon>Cupriavidus</taxon>
    </lineage>
</organism>
<dbReference type="PANTHER" id="PTHR30096">
    <property type="entry name" value="4,5-DOPA DIOXYGENASE EXTRADIOL-LIKE PROTEIN"/>
    <property type="match status" value="1"/>
</dbReference>
<comment type="cofactor">
    <cofactor evidence="1">
        <name>Zn(2+)</name>
        <dbReference type="ChEBI" id="CHEBI:29105"/>
    </cofactor>
</comment>
<dbReference type="EMBL" id="CP014844">
    <property type="protein sequence ID" value="AMR76290.1"/>
    <property type="molecule type" value="Genomic_DNA"/>
</dbReference>
<keyword evidence="7" id="KW-0223">Dioxygenase</keyword>
<keyword evidence="3" id="KW-0479">Metal-binding</keyword>
<gene>
    <name evidence="7" type="ORF">A2G96_00190</name>
</gene>
<dbReference type="RefSeq" id="WP_062795707.1">
    <property type="nucleotide sequence ID" value="NZ_CP014844.1"/>
</dbReference>
<evidence type="ECO:0000256" key="4">
    <source>
        <dbReference type="ARBA" id="ARBA00022833"/>
    </source>
</evidence>
<comment type="similarity">
    <text evidence="2">Belongs to the DODA-type extradiol aromatic ring-opening dioxygenase family.</text>
</comment>
<evidence type="ECO:0000256" key="5">
    <source>
        <dbReference type="ARBA" id="ARBA00023002"/>
    </source>
</evidence>
<dbReference type="OrthoDB" id="9790889at2"/>
<dbReference type="AlphaFoldDB" id="A0A142JDX8"/>
<dbReference type="STRING" id="1796606.A2G96_00190"/>
<feature type="domain" description="Extradiol ring-cleavage dioxygenase class III enzyme subunit B" evidence="6">
    <location>
        <begin position="5"/>
        <end position="248"/>
    </location>
</feature>
<reference evidence="7 8" key="1">
    <citation type="submission" date="2016-03" db="EMBL/GenBank/DDBJ databases">
        <title>Complete genome sequence of a novel chlorpyrifos degrading bacterium, Cupriavidus nantongensis sp. X1.</title>
        <authorList>
            <person name="Fang L."/>
        </authorList>
    </citation>
    <scope>NUCLEOTIDE SEQUENCE [LARGE SCALE GENOMIC DNA]</scope>
    <source>
        <strain evidence="7 8">X1</strain>
    </source>
</reference>
<keyword evidence="4" id="KW-0862">Zinc</keyword>
<dbReference type="InterPro" id="IPR014436">
    <property type="entry name" value="Extradiol_dOase_DODA"/>
</dbReference>
<evidence type="ECO:0000256" key="2">
    <source>
        <dbReference type="ARBA" id="ARBA00007581"/>
    </source>
</evidence>
<dbReference type="PIRSF" id="PIRSF006157">
    <property type="entry name" value="Doxgns_DODA"/>
    <property type="match status" value="1"/>
</dbReference>
<dbReference type="SUPFAM" id="SSF53213">
    <property type="entry name" value="LigB-like"/>
    <property type="match status" value="1"/>
</dbReference>
<dbReference type="Gene3D" id="3.40.830.10">
    <property type="entry name" value="LigB-like"/>
    <property type="match status" value="1"/>
</dbReference>
<dbReference type="GO" id="GO:0008198">
    <property type="term" value="F:ferrous iron binding"/>
    <property type="evidence" value="ECO:0007669"/>
    <property type="project" value="InterPro"/>
</dbReference>
<keyword evidence="5" id="KW-0560">Oxidoreductase</keyword>
<dbReference type="Proteomes" id="UP000075238">
    <property type="component" value="Chromosome 1"/>
</dbReference>
<keyword evidence="8" id="KW-1185">Reference proteome</keyword>
<evidence type="ECO:0000313" key="8">
    <source>
        <dbReference type="Proteomes" id="UP000075238"/>
    </source>
</evidence>
<dbReference type="KEGG" id="cnan:A2G96_00190"/>
<sequence>MLPSLYISHGSPMLAIDPGPTGAAFEALGARLRALRPRAVLVISAHWIYSTLAVTSRERQEAWHDFGGFPRELYALRYDAPGSPELAARVKVLVESAAIPGAGFVGHDDERPLDHGAWMPMRHFFPDADMPVVQLALNPYLPPATQIAIGRALAPLRDEGVLVLASGSFTHNLQEVFGGGRREQHGPQAEPYVEAFRKWMADALDQALASGDTRLIADYRAQAPYARRAHPTDEHLLPFYVALGAALGPEGTGPALPEPATVSRVADEVTYGVLAMDSFVFEGMGAGAPLRAAA</sequence>
<dbReference type="GO" id="GO:0008270">
    <property type="term" value="F:zinc ion binding"/>
    <property type="evidence" value="ECO:0007669"/>
    <property type="project" value="InterPro"/>
</dbReference>
<dbReference type="PANTHER" id="PTHR30096:SF0">
    <property type="entry name" value="4,5-DOPA DIOXYGENASE EXTRADIOL-LIKE PROTEIN"/>
    <property type="match status" value="1"/>
</dbReference>
<name>A0A142JDX8_9BURK</name>
<accession>A0A142JDX8</accession>
<protein>
    <submittedName>
        <fullName evidence="7">Dioxygenase</fullName>
    </submittedName>
</protein>
<dbReference type="Pfam" id="PF02900">
    <property type="entry name" value="LigB"/>
    <property type="match status" value="1"/>
</dbReference>
<dbReference type="GO" id="GO:0016702">
    <property type="term" value="F:oxidoreductase activity, acting on single donors with incorporation of molecular oxygen, incorporation of two atoms of oxygen"/>
    <property type="evidence" value="ECO:0007669"/>
    <property type="project" value="UniProtKB-ARBA"/>
</dbReference>
<evidence type="ECO:0000256" key="1">
    <source>
        <dbReference type="ARBA" id="ARBA00001947"/>
    </source>
</evidence>
<evidence type="ECO:0000259" key="6">
    <source>
        <dbReference type="Pfam" id="PF02900"/>
    </source>
</evidence>
<dbReference type="InterPro" id="IPR004183">
    <property type="entry name" value="Xdiol_dOase_suB"/>
</dbReference>
<dbReference type="CDD" id="cd07363">
    <property type="entry name" value="45_DOPA_Dioxygenase"/>
    <property type="match status" value="1"/>
</dbReference>